<reference evidence="1 2" key="1">
    <citation type="submission" date="2023-03" db="EMBL/GenBank/DDBJ databases">
        <title>Isolation and description of six Streptomyces strains from soil environments, able to metabolize different microbial glucans.</title>
        <authorList>
            <person name="Widen T."/>
            <person name="Larsbrink J."/>
        </authorList>
    </citation>
    <scope>NUCLEOTIDE SEQUENCE [LARGE SCALE GENOMIC DNA]</scope>
    <source>
        <strain evidence="1 2">Mut2</strain>
    </source>
</reference>
<keyword evidence="2" id="KW-1185">Reference proteome</keyword>
<gene>
    <name evidence="1" type="ORF">P8A22_14905</name>
</gene>
<dbReference type="Proteomes" id="UP001229952">
    <property type="component" value="Chromosome"/>
</dbReference>
<protein>
    <submittedName>
        <fullName evidence="1">Uncharacterized protein</fullName>
    </submittedName>
</protein>
<evidence type="ECO:0000313" key="2">
    <source>
        <dbReference type="Proteomes" id="UP001229952"/>
    </source>
</evidence>
<accession>A0ABY9I6A0</accession>
<dbReference type="RefSeq" id="WP_123461167.1">
    <property type="nucleotide sequence ID" value="NZ_CP120992.1"/>
</dbReference>
<proteinExistence type="predicted"/>
<name>A0ABY9I6A0_9ACTN</name>
<evidence type="ECO:0000313" key="1">
    <source>
        <dbReference type="EMBL" id="WLQ41161.1"/>
    </source>
</evidence>
<dbReference type="EMBL" id="CP120992">
    <property type="protein sequence ID" value="WLQ41161.1"/>
    <property type="molecule type" value="Genomic_DNA"/>
</dbReference>
<sequence>MKHIPVRLVLAVGTRQRNSASELPVTWDRIDSDTASRALFLAALDAAIDQRIAERAAEVAELDILVAFAEAAAATAKGVVHSPTRERAA</sequence>
<organism evidence="1 2">
    <name type="scientific">Streptomyces laculatispora</name>
    <dbReference type="NCBI Taxonomy" id="887464"/>
    <lineage>
        <taxon>Bacteria</taxon>
        <taxon>Bacillati</taxon>
        <taxon>Actinomycetota</taxon>
        <taxon>Actinomycetes</taxon>
        <taxon>Kitasatosporales</taxon>
        <taxon>Streptomycetaceae</taxon>
        <taxon>Streptomyces</taxon>
    </lineage>
</organism>